<evidence type="ECO:0000259" key="1">
    <source>
        <dbReference type="Pfam" id="PF01345"/>
    </source>
</evidence>
<dbReference type="AlphaFoldDB" id="A0A3A8PLK4"/>
<dbReference type="NCBIfam" id="TIGR01451">
    <property type="entry name" value="B_ant_repeat"/>
    <property type="match status" value="1"/>
</dbReference>
<dbReference type="SUPFAM" id="SSF103647">
    <property type="entry name" value="TSP type-3 repeat"/>
    <property type="match status" value="1"/>
</dbReference>
<comment type="caution">
    <text evidence="2">The sequence shown here is derived from an EMBL/GenBank/DDBJ whole genome shotgun (WGS) entry which is preliminary data.</text>
</comment>
<dbReference type="Gene3D" id="3.40.390.10">
    <property type="entry name" value="Collagenase (Catalytic Domain)"/>
    <property type="match status" value="1"/>
</dbReference>
<dbReference type="Gene3D" id="4.10.1080.10">
    <property type="entry name" value="TSP type-3 repeat"/>
    <property type="match status" value="1"/>
</dbReference>
<dbReference type="InterPro" id="IPR013783">
    <property type="entry name" value="Ig-like_fold"/>
</dbReference>
<protein>
    <submittedName>
        <fullName evidence="2">DUF11 domain-containing protein</fullName>
    </submittedName>
</protein>
<organism evidence="2 3">
    <name type="scientific">Corallococcus llansteffanensis</name>
    <dbReference type="NCBI Taxonomy" id="2316731"/>
    <lineage>
        <taxon>Bacteria</taxon>
        <taxon>Pseudomonadati</taxon>
        <taxon>Myxococcota</taxon>
        <taxon>Myxococcia</taxon>
        <taxon>Myxococcales</taxon>
        <taxon>Cystobacterineae</taxon>
        <taxon>Myxococcaceae</taxon>
        <taxon>Corallococcus</taxon>
    </lineage>
</organism>
<sequence>MGVKYYGKQYEIEVLAATGENSITELKSGPSINDNGRVGFTAAISSGQAIFYSDGSPDAPVVSLTPVAPVNVTPSWVTSSRTFFDHVQLSNDGWIFAQDRLSSGAYIQRRWDTANPNTNVVLARSGESGSNFNSLISRSSMNNNLESVFVALSNNSSTNVLGTGVSPTYTQTTTPTAARPMISDDGIIVSREGSAAQATIRLRNTSLATVTDVATTLFFSQVGEYPGISDDGAIVVFQGVLNSAGAAALETNSGAGIFAAIRDPNGIYRLTRVSGTPEELGFNPTGGTPDPVAFSAYGTGRIAVVHNTVDDLGISNDSFVVLFPATPDKASFFGEFTTQAGLWTVRVDLRGQDSNNKFLTHLTRPVPVVQVGDTLGDRSVTAFEHWDAIALAKQAGVTSQPEAWGDHRLAFKVTTASGALLLRSTRVDSDHDGLMDHWERQGIDFNQDGQIDLDLAALGASAKFKDIFVEADYMKKTFPTVSYRPDTVGLLDVAKVFARKSIYLHTLVDDSDSISHSSSISFGRTLLNGIPLPGPYFEDLKFGSTPALCGQGHFGTVQDRASPNCANILGARHLAFRYFIFGEAFNDASRSTGIAKYRGNDGFVATHDRPSLKTYTGDPAVSCYGNESRVLCGIREVEKGTYLHELGHTLGLLHGGDDEQNCKPNYLSVMSYSLQFRYGWGDKTRPLGFSQVALPDPSGPAHYLNEGALSEAAGIGYTGAPRKVVFGTSMGDVRVADATGPIDWNGGGATPGTYEQNINYISRLEESCPAKAPTASSETTFLLGFDDWELMRFEFETTRPVKTNGGTLFSPEGETPIDFEALNLLDTDGDGIIDGNDNCPTDPNSGQADADGDGFGDACEFVALPYDTETTLAASPSPAVVGQPLSFTVTVHNVGSALVQGIIATTRLPGSMTFTSLTSSQGSCTRSSLGAIECKLGDLGTSASATVTVTGTPTAAGDLKLEAFALAGGLDHDANSSNDNATQTVTVTALP</sequence>
<dbReference type="InterPro" id="IPR024079">
    <property type="entry name" value="MetalloPept_cat_dom_sf"/>
</dbReference>
<dbReference type="Pfam" id="PF01345">
    <property type="entry name" value="DUF11"/>
    <property type="match status" value="1"/>
</dbReference>
<dbReference type="InterPro" id="IPR047589">
    <property type="entry name" value="DUF11_rpt"/>
</dbReference>
<dbReference type="Gene3D" id="2.60.40.10">
    <property type="entry name" value="Immunoglobulins"/>
    <property type="match status" value="1"/>
</dbReference>
<dbReference type="EMBL" id="RAWB01000186">
    <property type="protein sequence ID" value="RKH57263.1"/>
    <property type="molecule type" value="Genomic_DNA"/>
</dbReference>
<gene>
    <name evidence="2" type="ORF">D7V93_18735</name>
</gene>
<dbReference type="SUPFAM" id="SSF55486">
    <property type="entry name" value="Metalloproteases ('zincins'), catalytic domain"/>
    <property type="match status" value="1"/>
</dbReference>
<feature type="domain" description="DUF11" evidence="1">
    <location>
        <begin position="874"/>
        <end position="985"/>
    </location>
</feature>
<dbReference type="Proteomes" id="UP000272888">
    <property type="component" value="Unassembled WGS sequence"/>
</dbReference>
<evidence type="ECO:0000313" key="3">
    <source>
        <dbReference type="Proteomes" id="UP000272888"/>
    </source>
</evidence>
<proteinExistence type="predicted"/>
<dbReference type="InterPro" id="IPR028974">
    <property type="entry name" value="TSP_type-3_rpt"/>
</dbReference>
<dbReference type="InterPro" id="IPR001434">
    <property type="entry name" value="OmcB-like_DUF11"/>
</dbReference>
<accession>A0A3A8PLK4</accession>
<dbReference type="GO" id="GO:0008237">
    <property type="term" value="F:metallopeptidase activity"/>
    <property type="evidence" value="ECO:0007669"/>
    <property type="project" value="InterPro"/>
</dbReference>
<reference evidence="3" key="1">
    <citation type="submission" date="2018-09" db="EMBL/GenBank/DDBJ databases">
        <authorList>
            <person name="Livingstone P.G."/>
            <person name="Whitworth D.E."/>
        </authorList>
    </citation>
    <scope>NUCLEOTIDE SEQUENCE [LARGE SCALE GENOMIC DNA]</scope>
    <source>
        <strain evidence="3">CA051B</strain>
    </source>
</reference>
<keyword evidence="3" id="KW-1185">Reference proteome</keyword>
<dbReference type="GO" id="GO:0005509">
    <property type="term" value="F:calcium ion binding"/>
    <property type="evidence" value="ECO:0007669"/>
    <property type="project" value="InterPro"/>
</dbReference>
<name>A0A3A8PLK4_9BACT</name>
<evidence type="ECO:0000313" key="2">
    <source>
        <dbReference type="EMBL" id="RKH57263.1"/>
    </source>
</evidence>